<feature type="region of interest" description="Disordered" evidence="1">
    <location>
        <begin position="1"/>
        <end position="45"/>
    </location>
</feature>
<sequence length="45" mass="4555">MSAVHSVSGAPSTNRSAHGGDSVKLPNDEPYPADQVAEGVHGPEV</sequence>
<dbReference type="AlphaFoldDB" id="A0A2A9G2R9"/>
<comment type="caution">
    <text evidence="2">The sequence shown here is derived from an EMBL/GenBank/DDBJ whole genome shotgun (WGS) entry which is preliminary data.</text>
</comment>
<gene>
    <name evidence="2" type="ORF">ATK36_0658</name>
</gene>
<proteinExistence type="predicted"/>
<evidence type="ECO:0000256" key="1">
    <source>
        <dbReference type="SAM" id="MobiDB-lite"/>
    </source>
</evidence>
<name>A0A2A9G2R9_9PSEU</name>
<evidence type="ECO:0000313" key="3">
    <source>
        <dbReference type="Proteomes" id="UP000243542"/>
    </source>
</evidence>
<evidence type="ECO:0000313" key="2">
    <source>
        <dbReference type="EMBL" id="PFG57100.1"/>
    </source>
</evidence>
<reference evidence="2 3" key="1">
    <citation type="submission" date="2017-10" db="EMBL/GenBank/DDBJ databases">
        <title>Sequencing the genomes of 1000 actinobacteria strains.</title>
        <authorList>
            <person name="Klenk H.-P."/>
        </authorList>
    </citation>
    <scope>NUCLEOTIDE SEQUENCE [LARGE SCALE GENOMIC DNA]</scope>
    <source>
        <strain evidence="2 3">DSM 46092</strain>
    </source>
</reference>
<dbReference type="Proteomes" id="UP000243542">
    <property type="component" value="Unassembled WGS sequence"/>
</dbReference>
<protein>
    <submittedName>
        <fullName evidence="2">Uncharacterized protein</fullName>
    </submittedName>
</protein>
<accession>A0A2A9G2R9</accession>
<dbReference type="RefSeq" id="WP_170069568.1">
    <property type="nucleotide sequence ID" value="NZ_JBIAKZ010000007.1"/>
</dbReference>
<organism evidence="2 3">
    <name type="scientific">Amycolatopsis sulphurea</name>
    <dbReference type="NCBI Taxonomy" id="76022"/>
    <lineage>
        <taxon>Bacteria</taxon>
        <taxon>Bacillati</taxon>
        <taxon>Actinomycetota</taxon>
        <taxon>Actinomycetes</taxon>
        <taxon>Pseudonocardiales</taxon>
        <taxon>Pseudonocardiaceae</taxon>
        <taxon>Amycolatopsis</taxon>
    </lineage>
</organism>
<dbReference type="EMBL" id="PDJK01000001">
    <property type="protein sequence ID" value="PFG57100.1"/>
    <property type="molecule type" value="Genomic_DNA"/>
</dbReference>
<keyword evidence="3" id="KW-1185">Reference proteome</keyword>